<proteinExistence type="predicted"/>
<accession>A0A4V1RII8</accession>
<sequence>MASLTGSPPGSSISWASAGFSCGAGACRGSRSSKHVSFSLPHDVGVYLYDVFIGRFDLWVGFGIVAQMMFAGRFLVQWIESERAGRSVIPVSFWILSILGGGMTLVYGLVRHDAIIILGQVLSNLIYVRNLVLIAKNRRIARQGG</sequence>
<reference evidence="3 4" key="1">
    <citation type="submission" date="2018-09" db="EMBL/GenBank/DDBJ databases">
        <authorList>
            <person name="Grouzdev D.S."/>
            <person name="Krutkina M.S."/>
        </authorList>
    </citation>
    <scope>NUCLEOTIDE SEQUENCE [LARGE SCALE GENOMIC DNA]</scope>
    <source>
        <strain evidence="3 4">RmlP001</strain>
    </source>
</reference>
<organism evidence="3 4">
    <name type="scientific">Lichenibacterium ramalinae</name>
    <dbReference type="NCBI Taxonomy" id="2316527"/>
    <lineage>
        <taxon>Bacteria</taxon>
        <taxon>Pseudomonadati</taxon>
        <taxon>Pseudomonadota</taxon>
        <taxon>Alphaproteobacteria</taxon>
        <taxon>Hyphomicrobiales</taxon>
        <taxon>Lichenihabitantaceae</taxon>
        <taxon>Lichenibacterium</taxon>
    </lineage>
</organism>
<name>A0A4V1RII8_9HYPH</name>
<protein>
    <recommendedName>
        <fullName evidence="2">Lipid A biosynthesis N-terminal domain-containing protein</fullName>
    </recommendedName>
</protein>
<dbReference type="Proteomes" id="UP000289411">
    <property type="component" value="Unassembled WGS sequence"/>
</dbReference>
<evidence type="ECO:0000256" key="1">
    <source>
        <dbReference type="SAM" id="Phobius"/>
    </source>
</evidence>
<dbReference type="GO" id="GO:0008915">
    <property type="term" value="F:lipid-A-disaccharide synthase activity"/>
    <property type="evidence" value="ECO:0007669"/>
    <property type="project" value="InterPro"/>
</dbReference>
<evidence type="ECO:0000259" key="2">
    <source>
        <dbReference type="SMART" id="SM01259"/>
    </source>
</evidence>
<feature type="transmembrane region" description="Helical" evidence="1">
    <location>
        <begin position="58"/>
        <end position="76"/>
    </location>
</feature>
<dbReference type="GO" id="GO:0009245">
    <property type="term" value="P:lipid A biosynthetic process"/>
    <property type="evidence" value="ECO:0007669"/>
    <property type="project" value="InterPro"/>
</dbReference>
<feature type="transmembrane region" description="Helical" evidence="1">
    <location>
        <begin position="88"/>
        <end position="109"/>
    </location>
</feature>
<reference evidence="3 4" key="2">
    <citation type="submission" date="2019-02" db="EMBL/GenBank/DDBJ databases">
        <title>'Lichenibacterium ramalinii' gen. nov. sp. nov., 'Lichenibacterium minor' gen. nov. sp. nov.</title>
        <authorList>
            <person name="Pankratov T."/>
        </authorList>
    </citation>
    <scope>NUCLEOTIDE SEQUENCE [LARGE SCALE GENOMIC DNA]</scope>
    <source>
        <strain evidence="3 4">RmlP001</strain>
    </source>
</reference>
<dbReference type="SMART" id="SM01259">
    <property type="entry name" value="LAB_N"/>
    <property type="match status" value="1"/>
</dbReference>
<dbReference type="Gene3D" id="1.20.1280.290">
    <property type="match status" value="1"/>
</dbReference>
<comment type="caution">
    <text evidence="3">The sequence shown here is derived from an EMBL/GenBank/DDBJ whole genome shotgun (WGS) entry which is preliminary data.</text>
</comment>
<dbReference type="AlphaFoldDB" id="A0A4V1RII8"/>
<keyword evidence="1" id="KW-1133">Transmembrane helix</keyword>
<feature type="domain" description="Lipid A biosynthesis N-terminal" evidence="2">
    <location>
        <begin position="62"/>
        <end position="133"/>
    </location>
</feature>
<feature type="transmembrane region" description="Helical" evidence="1">
    <location>
        <begin position="115"/>
        <end position="135"/>
    </location>
</feature>
<dbReference type="InterPro" id="IPR011499">
    <property type="entry name" value="Lipid_A_biosynth_N"/>
</dbReference>
<evidence type="ECO:0000313" key="4">
    <source>
        <dbReference type="Proteomes" id="UP000289411"/>
    </source>
</evidence>
<dbReference type="Pfam" id="PF07578">
    <property type="entry name" value="LAB_N"/>
    <property type="match status" value="1"/>
</dbReference>
<keyword evidence="1" id="KW-0812">Transmembrane</keyword>
<keyword evidence="4" id="KW-1185">Reference proteome</keyword>
<dbReference type="GO" id="GO:0016020">
    <property type="term" value="C:membrane"/>
    <property type="evidence" value="ECO:0007669"/>
    <property type="project" value="GOC"/>
</dbReference>
<keyword evidence="1" id="KW-0472">Membrane</keyword>
<gene>
    <name evidence="3" type="ORF">D3272_13815</name>
</gene>
<evidence type="ECO:0000313" key="3">
    <source>
        <dbReference type="EMBL" id="RYB04102.1"/>
    </source>
</evidence>
<dbReference type="EMBL" id="QYBC01000011">
    <property type="protein sequence ID" value="RYB04102.1"/>
    <property type="molecule type" value="Genomic_DNA"/>
</dbReference>
<dbReference type="OrthoDB" id="9793186at2"/>